<evidence type="ECO:0000313" key="3">
    <source>
        <dbReference type="EnsemblPlants" id="PAC:32930678.CDS.1"/>
    </source>
</evidence>
<accession>A0A2K1JM34</accession>
<evidence type="ECO:0000256" key="1">
    <source>
        <dbReference type="SAM" id="MobiDB-lite"/>
    </source>
</evidence>
<dbReference type="EnsemblPlants" id="Pp3c13_15660V3.2">
    <property type="protein sequence ID" value="PAC:32930679.CDS.1"/>
    <property type="gene ID" value="Pp3c13_15660"/>
</dbReference>
<dbReference type="PaxDb" id="3218-PP1S158_183V6.1"/>
<feature type="region of interest" description="Disordered" evidence="1">
    <location>
        <begin position="32"/>
        <end position="63"/>
    </location>
</feature>
<dbReference type="Proteomes" id="UP000006727">
    <property type="component" value="Chromosome 13"/>
</dbReference>
<reference evidence="2 4" key="1">
    <citation type="journal article" date="2008" name="Science">
        <title>The Physcomitrella genome reveals evolutionary insights into the conquest of land by plants.</title>
        <authorList>
            <person name="Rensing S."/>
            <person name="Lang D."/>
            <person name="Zimmer A."/>
            <person name="Terry A."/>
            <person name="Salamov A."/>
            <person name="Shapiro H."/>
            <person name="Nishiyama T."/>
            <person name="Perroud P.-F."/>
            <person name="Lindquist E."/>
            <person name="Kamisugi Y."/>
            <person name="Tanahashi T."/>
            <person name="Sakakibara K."/>
            <person name="Fujita T."/>
            <person name="Oishi K."/>
            <person name="Shin-I T."/>
            <person name="Kuroki Y."/>
            <person name="Toyoda A."/>
            <person name="Suzuki Y."/>
            <person name="Hashimoto A."/>
            <person name="Yamaguchi K."/>
            <person name="Sugano A."/>
            <person name="Kohara Y."/>
            <person name="Fujiyama A."/>
            <person name="Anterola A."/>
            <person name="Aoki S."/>
            <person name="Ashton N."/>
            <person name="Barbazuk W.B."/>
            <person name="Barker E."/>
            <person name="Bennetzen J."/>
            <person name="Bezanilla M."/>
            <person name="Blankenship R."/>
            <person name="Cho S.H."/>
            <person name="Dutcher S."/>
            <person name="Estelle M."/>
            <person name="Fawcett J.A."/>
            <person name="Gundlach H."/>
            <person name="Hanada K."/>
            <person name="Heyl A."/>
            <person name="Hicks K.A."/>
            <person name="Hugh J."/>
            <person name="Lohr M."/>
            <person name="Mayer K."/>
            <person name="Melkozernov A."/>
            <person name="Murata T."/>
            <person name="Nelson D."/>
            <person name="Pils B."/>
            <person name="Prigge M."/>
            <person name="Reiss B."/>
            <person name="Renner T."/>
            <person name="Rombauts S."/>
            <person name="Rushton P."/>
            <person name="Sanderfoot A."/>
            <person name="Schween G."/>
            <person name="Shiu S.-H."/>
            <person name="Stueber K."/>
            <person name="Theodoulou F.L."/>
            <person name="Tu H."/>
            <person name="Van de Peer Y."/>
            <person name="Verrier P.J."/>
            <person name="Waters E."/>
            <person name="Wood A."/>
            <person name="Yang L."/>
            <person name="Cove D."/>
            <person name="Cuming A."/>
            <person name="Hasebe M."/>
            <person name="Lucas S."/>
            <person name="Mishler D.B."/>
            <person name="Reski R."/>
            <person name="Grigoriev I."/>
            <person name="Quatrano R.S."/>
            <person name="Boore J.L."/>
        </authorList>
    </citation>
    <scope>NUCLEOTIDE SEQUENCE [LARGE SCALE GENOMIC DNA]</scope>
    <source>
        <strain evidence="3 4">cv. Gransden 2004</strain>
    </source>
</reference>
<dbReference type="EnsemblPlants" id="Pp3c13_15660V3.1">
    <property type="protein sequence ID" value="PAC:32930678.CDS.1"/>
    <property type="gene ID" value="Pp3c13_15660"/>
</dbReference>
<evidence type="ECO:0000313" key="2">
    <source>
        <dbReference type="EMBL" id="PNR42607.1"/>
    </source>
</evidence>
<dbReference type="Gramene" id="Pp3c13_15660V3.2">
    <property type="protein sequence ID" value="PAC:32930679.CDS.1"/>
    <property type="gene ID" value="Pp3c13_15660"/>
</dbReference>
<protein>
    <submittedName>
        <fullName evidence="2 3">Uncharacterized protein</fullName>
    </submittedName>
</protein>
<dbReference type="Gramene" id="Pp3c13_15660V3.1">
    <property type="protein sequence ID" value="PAC:32930678.CDS.1"/>
    <property type="gene ID" value="Pp3c13_15660"/>
</dbReference>
<dbReference type="AlphaFoldDB" id="A0A2K1JM34"/>
<keyword evidence="4" id="KW-1185">Reference proteome</keyword>
<gene>
    <name evidence="2" type="ORF">PHYPA_017437</name>
</gene>
<proteinExistence type="predicted"/>
<reference evidence="3" key="3">
    <citation type="submission" date="2020-12" db="UniProtKB">
        <authorList>
            <consortium name="EnsemblPlants"/>
        </authorList>
    </citation>
    <scope>IDENTIFICATION</scope>
</reference>
<dbReference type="EMBL" id="ABEU02000013">
    <property type="protein sequence ID" value="PNR42607.1"/>
    <property type="molecule type" value="Genomic_DNA"/>
</dbReference>
<sequence length="213" mass="24830">MSYGSHLNRKDKFNPVTESMYRQKPAGLVVRSMERTKEYDPEEPDGPATHVENAPRVERGGSDSNWIMSKERMEYRHSKIIEILDGMVHRLPKENFDVYLERCYSTANLALNKANKAITGDECEDVGDRWVTRFVIGFRLLSRLTGVGWKSEEEALLFKLVREECDMLTKQDVQFIESRSSVRTEKRPWERVFDDSHPTDYREGVGDPSKFHH</sequence>
<organism evidence="2">
    <name type="scientific">Physcomitrium patens</name>
    <name type="common">Spreading-leaved earth moss</name>
    <name type="synonym">Physcomitrella patens</name>
    <dbReference type="NCBI Taxonomy" id="3218"/>
    <lineage>
        <taxon>Eukaryota</taxon>
        <taxon>Viridiplantae</taxon>
        <taxon>Streptophyta</taxon>
        <taxon>Embryophyta</taxon>
        <taxon>Bryophyta</taxon>
        <taxon>Bryophytina</taxon>
        <taxon>Bryopsida</taxon>
        <taxon>Funariidae</taxon>
        <taxon>Funariales</taxon>
        <taxon>Funariaceae</taxon>
        <taxon>Physcomitrium</taxon>
    </lineage>
</organism>
<reference evidence="2 4" key="2">
    <citation type="journal article" date="2018" name="Plant J.">
        <title>The Physcomitrella patens chromosome-scale assembly reveals moss genome structure and evolution.</title>
        <authorList>
            <person name="Lang D."/>
            <person name="Ullrich K.K."/>
            <person name="Murat F."/>
            <person name="Fuchs J."/>
            <person name="Jenkins J."/>
            <person name="Haas F.B."/>
            <person name="Piednoel M."/>
            <person name="Gundlach H."/>
            <person name="Van Bel M."/>
            <person name="Meyberg R."/>
            <person name="Vives C."/>
            <person name="Morata J."/>
            <person name="Symeonidi A."/>
            <person name="Hiss M."/>
            <person name="Muchero W."/>
            <person name="Kamisugi Y."/>
            <person name="Saleh O."/>
            <person name="Blanc G."/>
            <person name="Decker E.L."/>
            <person name="van Gessel N."/>
            <person name="Grimwood J."/>
            <person name="Hayes R.D."/>
            <person name="Graham S.W."/>
            <person name="Gunter L.E."/>
            <person name="McDaniel S.F."/>
            <person name="Hoernstein S.N.W."/>
            <person name="Larsson A."/>
            <person name="Li F.W."/>
            <person name="Perroud P.F."/>
            <person name="Phillips J."/>
            <person name="Ranjan P."/>
            <person name="Rokshar D.S."/>
            <person name="Rothfels C.J."/>
            <person name="Schneider L."/>
            <person name="Shu S."/>
            <person name="Stevenson D.W."/>
            <person name="Thummler F."/>
            <person name="Tillich M."/>
            <person name="Villarreal Aguilar J.C."/>
            <person name="Widiez T."/>
            <person name="Wong G.K."/>
            <person name="Wymore A."/>
            <person name="Zhang Y."/>
            <person name="Zimmer A.D."/>
            <person name="Quatrano R.S."/>
            <person name="Mayer K.F.X."/>
            <person name="Goodstein D."/>
            <person name="Casacuberta J.M."/>
            <person name="Vandepoele K."/>
            <person name="Reski R."/>
            <person name="Cuming A.C."/>
            <person name="Tuskan G.A."/>
            <person name="Maumus F."/>
            <person name="Salse J."/>
            <person name="Schmutz J."/>
            <person name="Rensing S.A."/>
        </authorList>
    </citation>
    <scope>NUCLEOTIDE SEQUENCE [LARGE SCALE GENOMIC DNA]</scope>
    <source>
        <strain evidence="3 4">cv. Gransden 2004</strain>
    </source>
</reference>
<evidence type="ECO:0000313" key="4">
    <source>
        <dbReference type="Proteomes" id="UP000006727"/>
    </source>
</evidence>
<dbReference type="InParanoid" id="A0A2K1JM34"/>
<name>A0A2K1JM34_PHYPA</name>